<reference evidence="2 3" key="1">
    <citation type="journal article" date="2018" name="Mycol. Prog.">
        <title>Coniella lustricola, a new species from submerged detritus.</title>
        <authorList>
            <person name="Raudabaugh D.B."/>
            <person name="Iturriaga T."/>
            <person name="Carver A."/>
            <person name="Mondo S."/>
            <person name="Pangilinan J."/>
            <person name="Lipzen A."/>
            <person name="He G."/>
            <person name="Amirebrahimi M."/>
            <person name="Grigoriev I.V."/>
            <person name="Miller A.N."/>
        </authorList>
    </citation>
    <scope>NUCLEOTIDE SEQUENCE [LARGE SCALE GENOMIC DNA]</scope>
    <source>
        <strain evidence="2 3">B22-T-1</strain>
    </source>
</reference>
<dbReference type="Proteomes" id="UP000241462">
    <property type="component" value="Unassembled WGS sequence"/>
</dbReference>
<feature type="transmembrane region" description="Helical" evidence="1">
    <location>
        <begin position="135"/>
        <end position="151"/>
    </location>
</feature>
<organism evidence="2 3">
    <name type="scientific">Coniella lustricola</name>
    <dbReference type="NCBI Taxonomy" id="2025994"/>
    <lineage>
        <taxon>Eukaryota</taxon>
        <taxon>Fungi</taxon>
        <taxon>Dikarya</taxon>
        <taxon>Ascomycota</taxon>
        <taxon>Pezizomycotina</taxon>
        <taxon>Sordariomycetes</taxon>
        <taxon>Sordariomycetidae</taxon>
        <taxon>Diaporthales</taxon>
        <taxon>Schizoparmaceae</taxon>
        <taxon>Coniella</taxon>
    </lineage>
</organism>
<keyword evidence="1" id="KW-0812">Transmembrane</keyword>
<dbReference type="EMBL" id="KZ678463">
    <property type="protein sequence ID" value="PSR83266.1"/>
    <property type="molecule type" value="Genomic_DNA"/>
</dbReference>
<dbReference type="InParanoid" id="A0A2T3A5G9"/>
<evidence type="ECO:0000313" key="2">
    <source>
        <dbReference type="EMBL" id="PSR83266.1"/>
    </source>
</evidence>
<gene>
    <name evidence="2" type="ORF">BD289DRAFT_289161</name>
</gene>
<sequence>MLFRASREHNRLSIHASRAYKRAGHHITILLYHHITILPYYHITISPSHTKTTQPAHTPFEYMVQKETRNNNNNNNNGCGYTRLAGPCMLEQPVQLPSLGPSPSPPQTHRHTHTTIHCTSSQHARGWMLIGQREVVVVVVVVVWAWVWVWVCSCTSDSGTSLVPACALTGMPVGKKTAIAV</sequence>
<evidence type="ECO:0000313" key="3">
    <source>
        <dbReference type="Proteomes" id="UP000241462"/>
    </source>
</evidence>
<accession>A0A2T3A5G9</accession>
<keyword evidence="1" id="KW-1133">Transmembrane helix</keyword>
<keyword evidence="3" id="KW-1185">Reference proteome</keyword>
<proteinExistence type="predicted"/>
<protein>
    <submittedName>
        <fullName evidence="2">Uncharacterized protein</fullName>
    </submittedName>
</protein>
<dbReference type="AlphaFoldDB" id="A0A2T3A5G9"/>
<keyword evidence="1" id="KW-0472">Membrane</keyword>
<name>A0A2T3A5G9_9PEZI</name>
<evidence type="ECO:0000256" key="1">
    <source>
        <dbReference type="SAM" id="Phobius"/>
    </source>
</evidence>